<evidence type="ECO:0000313" key="1">
    <source>
        <dbReference type="EMBL" id="GMR49360.1"/>
    </source>
</evidence>
<comment type="caution">
    <text evidence="1">The sequence shown here is derived from an EMBL/GenBank/DDBJ whole genome shotgun (WGS) entry which is preliminary data.</text>
</comment>
<keyword evidence="2" id="KW-1185">Reference proteome</keyword>
<reference evidence="2" key="1">
    <citation type="submission" date="2022-10" db="EMBL/GenBank/DDBJ databases">
        <title>Genome assembly of Pristionchus species.</title>
        <authorList>
            <person name="Yoshida K."/>
            <person name="Sommer R.J."/>
        </authorList>
    </citation>
    <scope>NUCLEOTIDE SEQUENCE [LARGE SCALE GENOMIC DNA]</scope>
    <source>
        <strain evidence="2">RS5460</strain>
    </source>
</reference>
<protein>
    <submittedName>
        <fullName evidence="1">Uncharacterized protein</fullName>
    </submittedName>
</protein>
<sequence>MTKTFDKRRSKKEVITMADELANKLPTDMKEEKSDPATELIELSQKMAESRQIDETWEKLYQRAVRANEADKMKQGDETWEELYQRTAHASGEMTLHQRDKTWEELYQSAVRANEAGQKKQRDETWEELYQVY</sequence>
<gene>
    <name evidence="1" type="ORF">PMAYCL1PPCAC_19555</name>
</gene>
<dbReference type="EMBL" id="BTRK01000004">
    <property type="protein sequence ID" value="GMR49360.1"/>
    <property type="molecule type" value="Genomic_DNA"/>
</dbReference>
<proteinExistence type="predicted"/>
<name>A0AAN5CS03_9BILA</name>
<evidence type="ECO:0000313" key="2">
    <source>
        <dbReference type="Proteomes" id="UP001328107"/>
    </source>
</evidence>
<dbReference type="AlphaFoldDB" id="A0AAN5CS03"/>
<accession>A0AAN5CS03</accession>
<dbReference type="Proteomes" id="UP001328107">
    <property type="component" value="Unassembled WGS sequence"/>
</dbReference>
<organism evidence="1 2">
    <name type="scientific">Pristionchus mayeri</name>
    <dbReference type="NCBI Taxonomy" id="1317129"/>
    <lineage>
        <taxon>Eukaryota</taxon>
        <taxon>Metazoa</taxon>
        <taxon>Ecdysozoa</taxon>
        <taxon>Nematoda</taxon>
        <taxon>Chromadorea</taxon>
        <taxon>Rhabditida</taxon>
        <taxon>Rhabditina</taxon>
        <taxon>Diplogasteromorpha</taxon>
        <taxon>Diplogasteroidea</taxon>
        <taxon>Neodiplogasteridae</taxon>
        <taxon>Pristionchus</taxon>
    </lineage>
</organism>